<organism evidence="2 3">
    <name type="scientific">Pleurodeles waltl</name>
    <name type="common">Iberian ribbed newt</name>
    <dbReference type="NCBI Taxonomy" id="8319"/>
    <lineage>
        <taxon>Eukaryota</taxon>
        <taxon>Metazoa</taxon>
        <taxon>Chordata</taxon>
        <taxon>Craniata</taxon>
        <taxon>Vertebrata</taxon>
        <taxon>Euteleostomi</taxon>
        <taxon>Amphibia</taxon>
        <taxon>Batrachia</taxon>
        <taxon>Caudata</taxon>
        <taxon>Salamandroidea</taxon>
        <taxon>Salamandridae</taxon>
        <taxon>Pleurodelinae</taxon>
        <taxon>Pleurodeles</taxon>
    </lineage>
</organism>
<protein>
    <submittedName>
        <fullName evidence="2">Uncharacterized protein</fullName>
    </submittedName>
</protein>
<feature type="compositionally biased region" description="Basic and acidic residues" evidence="1">
    <location>
        <begin position="1"/>
        <end position="12"/>
    </location>
</feature>
<comment type="caution">
    <text evidence="2">The sequence shown here is derived from an EMBL/GenBank/DDBJ whole genome shotgun (WGS) entry which is preliminary data.</text>
</comment>
<proteinExistence type="predicted"/>
<sequence length="105" mass="11773">MALEKRADEMRNAHLSSPPNRKPLIIPSSCDRRCFNDLQESDLHMRLSSSAPAAIQILRLHGSLAALLNRLTPSQPHTGSVHRSEQLSTVPSDLVHLNWTFTARR</sequence>
<dbReference type="EMBL" id="JANPWB010000009">
    <property type="protein sequence ID" value="KAJ1155931.1"/>
    <property type="molecule type" value="Genomic_DNA"/>
</dbReference>
<gene>
    <name evidence="2" type="ORF">NDU88_008656</name>
</gene>
<evidence type="ECO:0000313" key="3">
    <source>
        <dbReference type="Proteomes" id="UP001066276"/>
    </source>
</evidence>
<dbReference type="Proteomes" id="UP001066276">
    <property type="component" value="Chromosome 5"/>
</dbReference>
<reference evidence="2" key="1">
    <citation type="journal article" date="2022" name="bioRxiv">
        <title>Sequencing and chromosome-scale assembly of the giantPleurodeles waltlgenome.</title>
        <authorList>
            <person name="Brown T."/>
            <person name="Elewa A."/>
            <person name="Iarovenko S."/>
            <person name="Subramanian E."/>
            <person name="Araus A.J."/>
            <person name="Petzold A."/>
            <person name="Susuki M."/>
            <person name="Suzuki K.-i.T."/>
            <person name="Hayashi T."/>
            <person name="Toyoda A."/>
            <person name="Oliveira C."/>
            <person name="Osipova E."/>
            <person name="Leigh N.D."/>
            <person name="Simon A."/>
            <person name="Yun M.H."/>
        </authorList>
    </citation>
    <scope>NUCLEOTIDE SEQUENCE</scope>
    <source>
        <strain evidence="2">20211129_DDA</strain>
        <tissue evidence="2">Liver</tissue>
    </source>
</reference>
<evidence type="ECO:0000256" key="1">
    <source>
        <dbReference type="SAM" id="MobiDB-lite"/>
    </source>
</evidence>
<name>A0AAV7RT07_PLEWA</name>
<evidence type="ECO:0000313" key="2">
    <source>
        <dbReference type="EMBL" id="KAJ1155931.1"/>
    </source>
</evidence>
<dbReference type="AlphaFoldDB" id="A0AAV7RT07"/>
<keyword evidence="3" id="KW-1185">Reference proteome</keyword>
<feature type="region of interest" description="Disordered" evidence="1">
    <location>
        <begin position="1"/>
        <end position="26"/>
    </location>
</feature>
<accession>A0AAV7RT07</accession>